<evidence type="ECO:0000256" key="1">
    <source>
        <dbReference type="ARBA" id="ARBA00007074"/>
    </source>
</evidence>
<gene>
    <name evidence="9" type="ORF">K8V91_02960</name>
</gene>
<evidence type="ECO:0000256" key="2">
    <source>
        <dbReference type="ARBA" id="ARBA00022670"/>
    </source>
</evidence>
<dbReference type="InterPro" id="IPR039561">
    <property type="entry name" value="Peptidase_M15C"/>
</dbReference>
<evidence type="ECO:0000256" key="4">
    <source>
        <dbReference type="ARBA" id="ARBA00022807"/>
    </source>
</evidence>
<protein>
    <submittedName>
        <fullName evidence="9">M15 family metallopeptidase</fullName>
    </submittedName>
</protein>
<dbReference type="PANTHER" id="PTHR30404">
    <property type="entry name" value="N-ACETYLMURAMOYL-L-ALANINE AMIDASE"/>
    <property type="match status" value="1"/>
</dbReference>
<evidence type="ECO:0000256" key="7">
    <source>
        <dbReference type="SAM" id="Phobius"/>
    </source>
</evidence>
<dbReference type="Pfam" id="PF13539">
    <property type="entry name" value="Peptidase_M15_4"/>
    <property type="match status" value="1"/>
</dbReference>
<evidence type="ECO:0000256" key="3">
    <source>
        <dbReference type="ARBA" id="ARBA00022801"/>
    </source>
</evidence>
<dbReference type="GO" id="GO:0009253">
    <property type="term" value="P:peptidoglycan catabolic process"/>
    <property type="evidence" value="ECO:0007669"/>
    <property type="project" value="InterPro"/>
</dbReference>
<feature type="region of interest" description="Disordered" evidence="6">
    <location>
        <begin position="944"/>
        <end position="967"/>
    </location>
</feature>
<comment type="similarity">
    <text evidence="1">Belongs to the peptidase C40 family.</text>
</comment>
<dbReference type="InterPro" id="IPR009045">
    <property type="entry name" value="Zn_M74/Hedgehog-like"/>
</dbReference>
<keyword evidence="4" id="KW-0788">Thiol protease</keyword>
<dbReference type="SMART" id="SM00646">
    <property type="entry name" value="Ami_3"/>
    <property type="match status" value="1"/>
</dbReference>
<dbReference type="EMBL" id="DYWV01000104">
    <property type="protein sequence ID" value="HJF39861.1"/>
    <property type="molecule type" value="Genomic_DNA"/>
</dbReference>
<name>A0A921GA08_9FIRM</name>
<keyword evidence="2" id="KW-0645">Protease</keyword>
<keyword evidence="5" id="KW-0175">Coiled coil</keyword>
<feature type="compositionally biased region" description="Low complexity" evidence="6">
    <location>
        <begin position="429"/>
        <end position="439"/>
    </location>
</feature>
<evidence type="ECO:0000256" key="6">
    <source>
        <dbReference type="SAM" id="MobiDB-lite"/>
    </source>
</evidence>
<dbReference type="CDD" id="cd02696">
    <property type="entry name" value="MurNAc-LAA"/>
    <property type="match status" value="1"/>
</dbReference>
<sequence length="1538" mass="170180">MARDSNNKNKKSLNKKIDKLKKKITAILTTHIVVFTVQILIPIILIAAAVLTIFDWIREVIDADNTAQRITEVLEVQDISELVEITGNDEDGYNWTFVSDIDDKLDTLIEDLEDNPDVVTIDDKEMLKTMIKAELITQYPDLGGQTFDSEDGEDDEADNNFQGAIHLRRVMPDRDIGDMENVSTDATVQNYNYVTADSEGLGTKEDIPSDIREQMEGVSMNGISGTSYDDLSYLTIPYYNFDGEVKRGHLIVNKLLADEVLLIFQELYNIQYPIENMDIIDEYADRMADAEIDENDESIEYGVKLDRTSMYFNNTSSFNDRNTSDGTASNHAKGCAIDVNPKINPFVSGDYHSPSNAELYADRSMEGWNETEKEAVINQDSEIYEIFTRYGWSWGGDWEGDKDYQHFEKTDLTEITFISNNGNEEVTQNGNSSGSSSSSQFLVQIDNPDTSYTGQPWTVDNRDLLERLVFGEYGTDYTGAVLVAQTIRDNMRTENTHDVAYIIEEYGYSGSTANAPNQTAKDAVAYVFDQGNSGVQHKLMCFYQSATTQSSWHEAQNFVVQNGTVRFFDYGEPLSNTGTTTEQQTYTIVVDAGHGDPSQSGGYGELATNQQELDEGKAWYTSGTSGTTPSGETWTEWETVQRVVDYVIEMMQDYPNIQVIQTGKNQPNCKRIELAKEAGADAYIGVHLNGGGGNGTLTMIREGQGENETYRFADILLNTVSESLGLEKQNVLADDEHTRTGLQTYDQCGIPAVYIEGGFMDSATDMQVLGAANDEGLRKYAQGIVNGILQYCDTASNSGTSGGNTSSNGNVQANAGIRSRIFDLRYVSQEKFSEDLENGNEEVLEEFTMNDSGNIVVATWSYNSDNGGVSFSEKTFQVAETYTQQYTMPMEYLIAYYIDTGNKDFVYDLANLAMDSEFVLAIQDNVTITQTDTENFERVVTTITNRDDSGNEETSTTDTTNQTGSSSNIIESVSTSIELTYGDAWFVKFYKDINYSSDDLSSAVIDGEVDEDNNRVDAVVEINGTANISSTFNREETGPRRTSEVTRYRTIRRAVYTIVETTTNQNRYQYNTGEVHVIGDESGFIDICRGNEEFKGALKPEWLFTLLERQEDTVNMVDLTKYLLYRATGQNTSFGVDEFNYSEYAPEDFNQMSSSSGSGLSLTTTMFSRDVFLQAMQAYYDKTGNQAFHDNFLVNAEVLYDTAVANNVNPELVVITAKCEGNFRQAGGSYNYWGISVPNGASSGRSFSSFAEGVERYAYIINGCMPGGYNESKIMERYEQRKDTGCDPNGYGLPGTMGGMQSVYSWLGKHGEAYSGSGAGGYYYMDPAVAGVTKIYATHEEFVQKCLNGGPEHASGTDCTPYEQGQYTAWQVEKKLEVWEDIFGDYGTLSSSGGGTIVQNAIEVHRYVRENGYHYAQAGISVPNENGSTIDCSSFVTWVLVNAGVEGFTPGMGQWSSGTFRANPYGWEVISPENVQPGDILAYVGHVEIYAGTSGGRMLVYNCGSNASINASGTDNLEEASGSGRSLNSALILRVPGT</sequence>
<keyword evidence="7" id="KW-0472">Membrane</keyword>
<dbReference type="InterPro" id="IPR002508">
    <property type="entry name" value="MurNAc-LAA_cat"/>
</dbReference>
<dbReference type="SUPFAM" id="SSF53187">
    <property type="entry name" value="Zn-dependent exopeptidases"/>
    <property type="match status" value="1"/>
</dbReference>
<dbReference type="InterPro" id="IPR000064">
    <property type="entry name" value="NLP_P60_dom"/>
</dbReference>
<dbReference type="Pfam" id="PF01520">
    <property type="entry name" value="Amidase_3"/>
    <property type="match status" value="1"/>
</dbReference>
<dbReference type="SUPFAM" id="SSF55166">
    <property type="entry name" value="Hedgehog/DD-peptidase"/>
    <property type="match status" value="1"/>
</dbReference>
<dbReference type="SUPFAM" id="SSF54001">
    <property type="entry name" value="Cysteine proteinases"/>
    <property type="match status" value="1"/>
</dbReference>
<evidence type="ECO:0000256" key="5">
    <source>
        <dbReference type="SAM" id="Coils"/>
    </source>
</evidence>
<dbReference type="Gene3D" id="3.90.1720.10">
    <property type="entry name" value="endopeptidase domain like (from Nostoc punctiforme)"/>
    <property type="match status" value="1"/>
</dbReference>
<proteinExistence type="inferred from homology"/>
<dbReference type="GO" id="GO:0030288">
    <property type="term" value="C:outer membrane-bounded periplasmic space"/>
    <property type="evidence" value="ECO:0007669"/>
    <property type="project" value="TreeGrafter"/>
</dbReference>
<comment type="caution">
    <text evidence="9">The sequence shown here is derived from an EMBL/GenBank/DDBJ whole genome shotgun (WGS) entry which is preliminary data.</text>
</comment>
<accession>A0A921GA08</accession>
<dbReference type="GO" id="GO:0008745">
    <property type="term" value="F:N-acetylmuramoyl-L-alanine amidase activity"/>
    <property type="evidence" value="ECO:0007669"/>
    <property type="project" value="InterPro"/>
</dbReference>
<dbReference type="PROSITE" id="PS51935">
    <property type="entry name" value="NLPC_P60"/>
    <property type="match status" value="1"/>
</dbReference>
<dbReference type="Proteomes" id="UP000749320">
    <property type="component" value="Unassembled WGS sequence"/>
</dbReference>
<evidence type="ECO:0000313" key="9">
    <source>
        <dbReference type="EMBL" id="HJF39861.1"/>
    </source>
</evidence>
<feature type="compositionally biased region" description="Low complexity" evidence="6">
    <location>
        <begin position="952"/>
        <end position="967"/>
    </location>
</feature>
<dbReference type="InterPro" id="IPR038765">
    <property type="entry name" value="Papain-like_cys_pep_sf"/>
</dbReference>
<feature type="coiled-coil region" evidence="5">
    <location>
        <begin position="3"/>
        <end position="30"/>
    </location>
</feature>
<evidence type="ECO:0000259" key="8">
    <source>
        <dbReference type="PROSITE" id="PS51935"/>
    </source>
</evidence>
<reference evidence="9" key="2">
    <citation type="submission" date="2021-09" db="EMBL/GenBank/DDBJ databases">
        <authorList>
            <person name="Gilroy R."/>
        </authorList>
    </citation>
    <scope>NUCLEOTIDE SEQUENCE</scope>
    <source>
        <strain evidence="9">CHK193-16274</strain>
    </source>
</reference>
<dbReference type="PANTHER" id="PTHR30404:SF0">
    <property type="entry name" value="N-ACETYLMURAMOYL-L-ALANINE AMIDASE AMIC"/>
    <property type="match status" value="1"/>
</dbReference>
<feature type="region of interest" description="Disordered" evidence="6">
    <location>
        <begin position="422"/>
        <end position="441"/>
    </location>
</feature>
<dbReference type="GO" id="GO:0008234">
    <property type="term" value="F:cysteine-type peptidase activity"/>
    <property type="evidence" value="ECO:0007669"/>
    <property type="project" value="UniProtKB-KW"/>
</dbReference>
<feature type="domain" description="NlpC/P60" evidence="8">
    <location>
        <begin position="1391"/>
        <end position="1528"/>
    </location>
</feature>
<keyword evidence="3" id="KW-0378">Hydrolase</keyword>
<evidence type="ECO:0000313" key="10">
    <source>
        <dbReference type="Proteomes" id="UP000749320"/>
    </source>
</evidence>
<dbReference type="InterPro" id="IPR050695">
    <property type="entry name" value="N-acetylmuramoyl_amidase_3"/>
</dbReference>
<dbReference type="Gene3D" id="3.30.1380.10">
    <property type="match status" value="1"/>
</dbReference>
<keyword evidence="7" id="KW-1133">Transmembrane helix</keyword>
<keyword evidence="7" id="KW-0812">Transmembrane</keyword>
<feature type="transmembrane region" description="Helical" evidence="7">
    <location>
        <begin position="24"/>
        <end position="54"/>
    </location>
</feature>
<dbReference type="GO" id="GO:0006508">
    <property type="term" value="P:proteolysis"/>
    <property type="evidence" value="ECO:0007669"/>
    <property type="project" value="UniProtKB-KW"/>
</dbReference>
<reference evidence="9" key="1">
    <citation type="journal article" date="2021" name="PeerJ">
        <title>Extensive microbial diversity within the chicken gut microbiome revealed by metagenomics and culture.</title>
        <authorList>
            <person name="Gilroy R."/>
            <person name="Ravi A."/>
            <person name="Getino M."/>
            <person name="Pursley I."/>
            <person name="Horton D.L."/>
            <person name="Alikhan N.F."/>
            <person name="Baker D."/>
            <person name="Gharbi K."/>
            <person name="Hall N."/>
            <person name="Watson M."/>
            <person name="Adriaenssens E.M."/>
            <person name="Foster-Nyarko E."/>
            <person name="Jarju S."/>
            <person name="Secka A."/>
            <person name="Antonio M."/>
            <person name="Oren A."/>
            <person name="Chaudhuri R.R."/>
            <person name="La Ragione R."/>
            <person name="Hildebrand F."/>
            <person name="Pallen M.J."/>
        </authorList>
    </citation>
    <scope>NUCLEOTIDE SEQUENCE</scope>
    <source>
        <strain evidence="9">CHK193-16274</strain>
    </source>
</reference>
<dbReference type="Gene3D" id="3.40.630.40">
    <property type="entry name" value="Zn-dependent exopeptidases"/>
    <property type="match status" value="1"/>
</dbReference>
<organism evidence="9 10">
    <name type="scientific">Thomasclavelia spiroformis</name>
    <dbReference type="NCBI Taxonomy" id="29348"/>
    <lineage>
        <taxon>Bacteria</taxon>
        <taxon>Bacillati</taxon>
        <taxon>Bacillota</taxon>
        <taxon>Erysipelotrichia</taxon>
        <taxon>Erysipelotrichales</taxon>
        <taxon>Coprobacillaceae</taxon>
        <taxon>Thomasclavelia</taxon>
    </lineage>
</organism>